<evidence type="ECO:0000256" key="3">
    <source>
        <dbReference type="SAM" id="MobiDB-lite"/>
    </source>
</evidence>
<organism evidence="6 7">
    <name type="scientific">Pelagibacterium lentulum</name>
    <dbReference type="NCBI Taxonomy" id="2029865"/>
    <lineage>
        <taxon>Bacteria</taxon>
        <taxon>Pseudomonadati</taxon>
        <taxon>Pseudomonadota</taxon>
        <taxon>Alphaproteobacteria</taxon>
        <taxon>Hyphomicrobiales</taxon>
        <taxon>Devosiaceae</taxon>
        <taxon>Pelagibacterium</taxon>
    </lineage>
</organism>
<keyword evidence="4" id="KW-1133">Transmembrane helix</keyword>
<name>A0A916RPY8_9HYPH</name>
<evidence type="ECO:0000256" key="2">
    <source>
        <dbReference type="SAM" id="Coils"/>
    </source>
</evidence>
<feature type="transmembrane region" description="Helical" evidence="4">
    <location>
        <begin position="373"/>
        <end position="398"/>
    </location>
</feature>
<dbReference type="PANTHER" id="PTHR37813:SF1">
    <property type="entry name" value="FELS-2 PROPHAGE PROTEIN"/>
    <property type="match status" value="1"/>
</dbReference>
<dbReference type="InterPro" id="IPR010090">
    <property type="entry name" value="Phage_tape_meas"/>
</dbReference>
<accession>A0A916RPY8</accession>
<evidence type="ECO:0000259" key="5">
    <source>
        <dbReference type="Pfam" id="PF10145"/>
    </source>
</evidence>
<dbReference type="RefSeq" id="WP_127071421.1">
    <property type="nucleotide sequence ID" value="NZ_BMKB01000013.1"/>
</dbReference>
<evidence type="ECO:0000256" key="1">
    <source>
        <dbReference type="ARBA" id="ARBA00022612"/>
    </source>
</evidence>
<dbReference type="EMBL" id="BMKB01000013">
    <property type="protein sequence ID" value="GGA64993.1"/>
    <property type="molecule type" value="Genomic_DNA"/>
</dbReference>
<dbReference type="AlphaFoldDB" id="A0A916RPY8"/>
<feature type="region of interest" description="Disordered" evidence="3">
    <location>
        <begin position="552"/>
        <end position="572"/>
    </location>
</feature>
<dbReference type="NCBIfam" id="TIGR01760">
    <property type="entry name" value="tape_meas_TP901"/>
    <property type="match status" value="1"/>
</dbReference>
<keyword evidence="4" id="KW-0472">Membrane</keyword>
<evidence type="ECO:0000313" key="6">
    <source>
        <dbReference type="EMBL" id="GGA64993.1"/>
    </source>
</evidence>
<keyword evidence="4" id="KW-0812">Transmembrane</keyword>
<sequence length="834" mass="86010">MDIAQLGLEIRSDGVVVASNRLRQFNKDAGHAERSTQGITRAMRTLAPVVAAAMAAFSFTRVTQTIAGFEQSMASVAAITGATGRDLESLRDIAKELGATTEFSASQAADGLRFLGMAGFSAAESIQAIPDVLNLATAASMDLASAADITSNVMGAFGIAAQNAAEAADVMALASSRANTDVSQLGNAMAMAGPVANSLGISINDTAAAIGALSDLGIQGSQAGTGLRRVMSSLIGPTGDAKRAIEGMGLTVAELNPEANDLIDIVDRLREANISAAEAFTIFGDRGAPAILALVENNSKLRELTRELGNAEGAAAAMAETMRDNLQGDLQGLNSAIEGSIIALGEAGLTDALRTVVQFGTEGFRLLAENGELFLTVVVSLSSALGAYAIAAGGAAAATGLFTAALAVLTGPAGLLALAVGGLVAFHMTMGDTVSPAQQAADAISEVDEALKDVTASSPDHLSALNEAIRGHLDAAKAALAHAMAEREYLRAKEETTFYLGGLGADALDAAIQRNNDELKRLMDLIAELEGRQASLRAAVAPGLISGTFALFGDDDEGSPPGTPPRRGAASAATSQLNAYQQMTKAVNDNIDALNTQRLAFDLGETAAVRFTTAMELLRAAEEAKIPITSQLIEDINSLADAYALAEERTRQLQEQQQLAISINNTLAQGFTNMFTGLVDGSRSAVQAIGDLLKSLGQLLINQAFMSLFGGGTAGGFGGFLSGIFPGFANGTNYAPGGLAWVGERGPELVNLPRGSQVIPHQQSMAMASGAANSNQRVQIDVNVSVDGSGNIVAVAKQVAGQEAEVRINNWSEQALPLRMRQIQSNPRKRAGGR</sequence>
<dbReference type="OrthoDB" id="38641at2"/>
<reference evidence="6 7" key="1">
    <citation type="journal article" date="2014" name="Int. J. Syst. Evol. Microbiol.">
        <title>Complete genome sequence of Corynebacterium casei LMG S-19264T (=DSM 44701T), isolated from a smear-ripened cheese.</title>
        <authorList>
            <consortium name="US DOE Joint Genome Institute (JGI-PGF)"/>
            <person name="Walter F."/>
            <person name="Albersmeier A."/>
            <person name="Kalinowski J."/>
            <person name="Ruckert C."/>
        </authorList>
    </citation>
    <scope>NUCLEOTIDE SEQUENCE [LARGE SCALE GENOMIC DNA]</scope>
    <source>
        <strain evidence="6 7">CGMCC 1.15896</strain>
    </source>
</reference>
<comment type="caution">
    <text evidence="6">The sequence shown here is derived from an EMBL/GenBank/DDBJ whole genome shotgun (WGS) entry which is preliminary data.</text>
</comment>
<evidence type="ECO:0000256" key="4">
    <source>
        <dbReference type="SAM" id="Phobius"/>
    </source>
</evidence>
<gene>
    <name evidence="6" type="ORF">GCM10011499_39310</name>
</gene>
<keyword evidence="1" id="KW-1188">Viral release from host cell</keyword>
<feature type="coiled-coil region" evidence="2">
    <location>
        <begin position="505"/>
        <end position="539"/>
    </location>
</feature>
<feature type="transmembrane region" description="Helical" evidence="4">
    <location>
        <begin position="404"/>
        <end position="426"/>
    </location>
</feature>
<protein>
    <recommendedName>
        <fullName evidence="5">Phage tail tape measure protein domain-containing protein</fullName>
    </recommendedName>
</protein>
<dbReference type="PANTHER" id="PTHR37813">
    <property type="entry name" value="FELS-2 PROPHAGE PROTEIN"/>
    <property type="match status" value="1"/>
</dbReference>
<keyword evidence="2" id="KW-0175">Coiled coil</keyword>
<keyword evidence="7" id="KW-1185">Reference proteome</keyword>
<dbReference type="Proteomes" id="UP000596977">
    <property type="component" value="Unassembled WGS sequence"/>
</dbReference>
<dbReference type="Pfam" id="PF10145">
    <property type="entry name" value="PhageMin_Tail"/>
    <property type="match status" value="1"/>
</dbReference>
<feature type="domain" description="Phage tail tape measure protein" evidence="5">
    <location>
        <begin position="92"/>
        <end position="272"/>
    </location>
</feature>
<feature type="coiled-coil region" evidence="2">
    <location>
        <begin position="294"/>
        <end position="321"/>
    </location>
</feature>
<proteinExistence type="predicted"/>
<evidence type="ECO:0000313" key="7">
    <source>
        <dbReference type="Proteomes" id="UP000596977"/>
    </source>
</evidence>